<dbReference type="AlphaFoldDB" id="A0A0W0SVT6"/>
<dbReference type="STRING" id="1212489.Ldro_1015"/>
<gene>
    <name evidence="2" type="ORF">Ldro_1015</name>
</gene>
<evidence type="ECO:0000313" key="3">
    <source>
        <dbReference type="Proteomes" id="UP000054736"/>
    </source>
</evidence>
<accession>A0A0W0SVT6</accession>
<evidence type="ECO:0000259" key="1">
    <source>
        <dbReference type="Pfam" id="PF13700"/>
    </source>
</evidence>
<organism evidence="2 3">
    <name type="scientific">Legionella drozanskii LLAP-1</name>
    <dbReference type="NCBI Taxonomy" id="1212489"/>
    <lineage>
        <taxon>Bacteria</taxon>
        <taxon>Pseudomonadati</taxon>
        <taxon>Pseudomonadota</taxon>
        <taxon>Gammaproteobacteria</taxon>
        <taxon>Legionellales</taxon>
        <taxon>Legionellaceae</taxon>
        <taxon>Legionella</taxon>
    </lineage>
</organism>
<comment type="caution">
    <text evidence="2">The sequence shown here is derived from an EMBL/GenBank/DDBJ whole genome shotgun (WGS) entry which is preliminary data.</text>
</comment>
<keyword evidence="3" id="KW-1185">Reference proteome</keyword>
<dbReference type="Pfam" id="PF13700">
    <property type="entry name" value="DUF4158"/>
    <property type="match status" value="1"/>
</dbReference>
<protein>
    <recommendedName>
        <fullName evidence="1">DUF4158 domain-containing protein</fullName>
    </recommendedName>
</protein>
<dbReference type="EMBL" id="LNXY01000020">
    <property type="protein sequence ID" value="KTC87396.1"/>
    <property type="molecule type" value="Genomic_DNA"/>
</dbReference>
<reference evidence="2 3" key="1">
    <citation type="submission" date="2015-11" db="EMBL/GenBank/DDBJ databases">
        <title>Genomic analysis of 38 Legionella species identifies large and diverse effector repertoires.</title>
        <authorList>
            <person name="Burstein D."/>
            <person name="Amaro F."/>
            <person name="Zusman T."/>
            <person name="Lifshitz Z."/>
            <person name="Cohen O."/>
            <person name="Gilbert J.A."/>
            <person name="Pupko T."/>
            <person name="Shuman H.A."/>
            <person name="Segal G."/>
        </authorList>
    </citation>
    <scope>NUCLEOTIDE SEQUENCE [LARGE SCALE GENOMIC DNA]</scope>
    <source>
        <strain evidence="2 3">ATCC 700990</strain>
    </source>
</reference>
<dbReference type="PATRIC" id="fig|1212489.4.peg.1068"/>
<dbReference type="Proteomes" id="UP000054736">
    <property type="component" value="Unassembled WGS sequence"/>
</dbReference>
<name>A0A0W0SVT6_9GAMM</name>
<feature type="domain" description="DUF4158" evidence="1">
    <location>
        <begin position="1"/>
        <end position="119"/>
    </location>
</feature>
<dbReference type="InterPro" id="IPR025296">
    <property type="entry name" value="DUF4158"/>
</dbReference>
<evidence type="ECO:0000313" key="2">
    <source>
        <dbReference type="EMBL" id="KTC87396.1"/>
    </source>
</evidence>
<proteinExistence type="predicted"/>
<sequence length="156" mass="18277">MQLGCVRFLGTFLTDLSRVPSNAQSFIARQLGITNIQILSTYAQRETTQREHAAQIRIQYHYREFIWPWSFRLSRLLYTRSWVSNERPSLLFDLATSWLIKHKILLPGASTLTRLISEIREHSTNRLWKRLSALPRPEQIIKLETLLQIPDGSRTS</sequence>